<proteinExistence type="predicted"/>
<name>A0A917Q9I7_9NOCA</name>
<dbReference type="EMBL" id="BMMW01000001">
    <property type="protein sequence ID" value="GGK36288.1"/>
    <property type="molecule type" value="Genomic_DNA"/>
</dbReference>
<reference evidence="2" key="1">
    <citation type="journal article" date="2014" name="Int. J. Syst. Evol. Microbiol.">
        <title>Complete genome sequence of Corynebacterium casei LMG S-19264T (=DSM 44701T), isolated from a smear-ripened cheese.</title>
        <authorList>
            <consortium name="US DOE Joint Genome Institute (JGI-PGF)"/>
            <person name="Walter F."/>
            <person name="Albersmeier A."/>
            <person name="Kalinowski J."/>
            <person name="Ruckert C."/>
        </authorList>
    </citation>
    <scope>NUCLEOTIDE SEQUENCE</scope>
    <source>
        <strain evidence="2">CGMCC 4.7278</strain>
    </source>
</reference>
<accession>A0A917Q9I7</accession>
<keyword evidence="3" id="KW-1185">Reference proteome</keyword>
<protein>
    <submittedName>
        <fullName evidence="2">Uncharacterized protein</fullName>
    </submittedName>
</protein>
<dbReference type="Proteomes" id="UP000612956">
    <property type="component" value="Unassembled WGS sequence"/>
</dbReference>
<comment type="caution">
    <text evidence="2">The sequence shown here is derived from an EMBL/GenBank/DDBJ whole genome shotgun (WGS) entry which is preliminary data.</text>
</comment>
<evidence type="ECO:0000256" key="1">
    <source>
        <dbReference type="SAM" id="MobiDB-lite"/>
    </source>
</evidence>
<dbReference type="AlphaFoldDB" id="A0A917Q9I7"/>
<gene>
    <name evidence="2" type="ORF">GCM10011591_04960</name>
</gene>
<reference evidence="2" key="2">
    <citation type="submission" date="2020-09" db="EMBL/GenBank/DDBJ databases">
        <authorList>
            <person name="Sun Q."/>
            <person name="Zhou Y."/>
        </authorList>
    </citation>
    <scope>NUCLEOTIDE SEQUENCE</scope>
    <source>
        <strain evidence="2">CGMCC 4.7278</strain>
    </source>
</reference>
<organism evidence="2 3">
    <name type="scientific">Nocardia camponoti</name>
    <dbReference type="NCBI Taxonomy" id="1616106"/>
    <lineage>
        <taxon>Bacteria</taxon>
        <taxon>Bacillati</taxon>
        <taxon>Actinomycetota</taxon>
        <taxon>Actinomycetes</taxon>
        <taxon>Mycobacteriales</taxon>
        <taxon>Nocardiaceae</taxon>
        <taxon>Nocardia</taxon>
    </lineage>
</organism>
<evidence type="ECO:0000313" key="2">
    <source>
        <dbReference type="EMBL" id="GGK36288.1"/>
    </source>
</evidence>
<evidence type="ECO:0000313" key="3">
    <source>
        <dbReference type="Proteomes" id="UP000612956"/>
    </source>
</evidence>
<feature type="region of interest" description="Disordered" evidence="1">
    <location>
        <begin position="1"/>
        <end position="24"/>
    </location>
</feature>
<sequence>MERRVRKANARPSSVVPKPCAKGPTVTSSMPNRLGVASVIGVLLVEFVDISCCHVNSNPRHYLANLGRPGRSYWWVSMVRWWKWCRLEDKESGTCALAA</sequence>